<dbReference type="EMBL" id="FNPI01000003">
    <property type="protein sequence ID" value="SDY69934.1"/>
    <property type="molecule type" value="Genomic_DNA"/>
</dbReference>
<keyword evidence="1" id="KW-0732">Signal</keyword>
<proteinExistence type="predicted"/>
<protein>
    <submittedName>
        <fullName evidence="2">Uncharacterized protein</fullName>
    </submittedName>
</protein>
<evidence type="ECO:0000313" key="2">
    <source>
        <dbReference type="EMBL" id="SDY69934.1"/>
    </source>
</evidence>
<evidence type="ECO:0000313" key="3">
    <source>
        <dbReference type="Proteomes" id="UP000198935"/>
    </source>
</evidence>
<sequence length="157" mass="16508">MKAKKLLSLLLVMVMVSVMTTTAFAASSSKTFTSSTAPSGSMSLSLDPGTSGSSSIATINVSGLPADVVITKVVVDCNTMSYSGAIWSNSLYIKTSNIPGWVSAPWGSGNKTEFTAGLIGTLANGTYQLYYTGTNVSSITPGYKTYKSIKLTVYYNY</sequence>
<dbReference type="AlphaFoldDB" id="A0A1H3M0X7"/>
<organism evidence="2 3">
    <name type="scientific">Evansella caseinilytica</name>
    <dbReference type="NCBI Taxonomy" id="1503961"/>
    <lineage>
        <taxon>Bacteria</taxon>
        <taxon>Bacillati</taxon>
        <taxon>Bacillota</taxon>
        <taxon>Bacilli</taxon>
        <taxon>Bacillales</taxon>
        <taxon>Bacillaceae</taxon>
        <taxon>Evansella</taxon>
    </lineage>
</organism>
<dbReference type="OrthoDB" id="2081664at2"/>
<feature type="chain" id="PRO_5011661963" evidence="1">
    <location>
        <begin position="26"/>
        <end position="157"/>
    </location>
</feature>
<gene>
    <name evidence="2" type="ORF">SAMN05421736_10369</name>
</gene>
<reference evidence="3" key="1">
    <citation type="submission" date="2016-10" db="EMBL/GenBank/DDBJ databases">
        <authorList>
            <person name="Varghese N."/>
            <person name="Submissions S."/>
        </authorList>
    </citation>
    <scope>NUCLEOTIDE SEQUENCE [LARGE SCALE GENOMIC DNA]</scope>
    <source>
        <strain evidence="3">SP</strain>
    </source>
</reference>
<keyword evidence="3" id="KW-1185">Reference proteome</keyword>
<feature type="signal peptide" evidence="1">
    <location>
        <begin position="1"/>
        <end position="25"/>
    </location>
</feature>
<accession>A0A1H3M0X7</accession>
<evidence type="ECO:0000256" key="1">
    <source>
        <dbReference type="SAM" id="SignalP"/>
    </source>
</evidence>
<dbReference type="Proteomes" id="UP000198935">
    <property type="component" value="Unassembled WGS sequence"/>
</dbReference>
<name>A0A1H3M0X7_9BACI</name>